<comment type="caution">
    <text evidence="9">The sequence shown here is derived from an EMBL/GenBank/DDBJ whole genome shotgun (WGS) entry which is preliminary data.</text>
</comment>
<evidence type="ECO:0000256" key="1">
    <source>
        <dbReference type="ARBA" id="ARBA00004196"/>
    </source>
</evidence>
<feature type="chain" id="PRO_5047216654" description="Right-handed parallel beta-helix repeat-containing protein" evidence="8">
    <location>
        <begin position="30"/>
        <end position="227"/>
    </location>
</feature>
<evidence type="ECO:0008006" key="11">
    <source>
        <dbReference type="Google" id="ProtNLM"/>
    </source>
</evidence>
<gene>
    <name evidence="9" type="ORF">P3G67_05580</name>
</gene>
<dbReference type="InterPro" id="IPR011050">
    <property type="entry name" value="Pectin_lyase_fold/virulence"/>
</dbReference>
<evidence type="ECO:0000256" key="5">
    <source>
        <dbReference type="ARBA" id="ARBA00022729"/>
    </source>
</evidence>
<evidence type="ECO:0000313" key="9">
    <source>
        <dbReference type="EMBL" id="MDF3288709.1"/>
    </source>
</evidence>
<accession>A0ABT5ZFV8</accession>
<evidence type="ECO:0000256" key="8">
    <source>
        <dbReference type="SAM" id="SignalP"/>
    </source>
</evidence>
<evidence type="ECO:0000256" key="3">
    <source>
        <dbReference type="ARBA" id="ARBA00004613"/>
    </source>
</evidence>
<reference evidence="9 10" key="1">
    <citation type="submission" date="2023-03" db="EMBL/GenBank/DDBJ databases">
        <title>Draft genome sequence of Streptomyces sp. RB6PN23 isolated from peat swamp forest in Thailand.</title>
        <authorList>
            <person name="Klaysubun C."/>
            <person name="Duangmal K."/>
        </authorList>
    </citation>
    <scope>NUCLEOTIDE SEQUENCE [LARGE SCALE GENOMIC DNA]</scope>
    <source>
        <strain evidence="9 10">RB6PN23</strain>
    </source>
</reference>
<dbReference type="EMBL" id="JARJBC010000003">
    <property type="protein sequence ID" value="MDF3288709.1"/>
    <property type="molecule type" value="Genomic_DNA"/>
</dbReference>
<evidence type="ECO:0000313" key="10">
    <source>
        <dbReference type="Proteomes" id="UP001216579"/>
    </source>
</evidence>
<evidence type="ECO:0000256" key="7">
    <source>
        <dbReference type="ARBA" id="ARBA00023237"/>
    </source>
</evidence>
<keyword evidence="7" id="KW-0998">Cell outer membrane</keyword>
<evidence type="ECO:0000256" key="2">
    <source>
        <dbReference type="ARBA" id="ARBA00004442"/>
    </source>
</evidence>
<dbReference type="Proteomes" id="UP001216579">
    <property type="component" value="Unassembled WGS sequence"/>
</dbReference>
<evidence type="ECO:0000256" key="4">
    <source>
        <dbReference type="ARBA" id="ARBA00022525"/>
    </source>
</evidence>
<protein>
    <recommendedName>
        <fullName evidence="11">Right-handed parallel beta-helix repeat-containing protein</fullName>
    </recommendedName>
</protein>
<organism evidence="9 10">
    <name type="scientific">Streptomyces silvisoli</name>
    <dbReference type="NCBI Taxonomy" id="3034235"/>
    <lineage>
        <taxon>Bacteria</taxon>
        <taxon>Bacillati</taxon>
        <taxon>Actinomycetota</taxon>
        <taxon>Actinomycetes</taxon>
        <taxon>Kitasatosporales</taxon>
        <taxon>Streptomycetaceae</taxon>
        <taxon>Streptomyces</taxon>
    </lineage>
</organism>
<proteinExistence type="predicted"/>
<comment type="subcellular location">
    <subcellularLocation>
        <location evidence="1">Cell envelope</location>
    </subcellularLocation>
    <subcellularLocation>
        <location evidence="2">Cell outer membrane</location>
    </subcellularLocation>
    <subcellularLocation>
        <location evidence="3">Secreted</location>
    </subcellularLocation>
</comment>
<dbReference type="NCBIfam" id="TIGR01376">
    <property type="entry name" value="POMP_repeat"/>
    <property type="match status" value="1"/>
</dbReference>
<keyword evidence="5 8" id="KW-0732">Signal</keyword>
<name>A0ABT5ZFV8_9ACTN</name>
<keyword evidence="4" id="KW-0964">Secreted</keyword>
<dbReference type="InterPro" id="IPR003368">
    <property type="entry name" value="POMP_repeat"/>
</dbReference>
<keyword evidence="6" id="KW-0472">Membrane</keyword>
<evidence type="ECO:0000256" key="6">
    <source>
        <dbReference type="ARBA" id="ARBA00023136"/>
    </source>
</evidence>
<dbReference type="SUPFAM" id="SSF51126">
    <property type="entry name" value="Pectin lyase-like"/>
    <property type="match status" value="1"/>
</dbReference>
<feature type="signal peptide" evidence="8">
    <location>
        <begin position="1"/>
        <end position="29"/>
    </location>
</feature>
<dbReference type="RefSeq" id="WP_276092465.1">
    <property type="nucleotide sequence ID" value="NZ_JARJBC010000003.1"/>
</dbReference>
<sequence length="227" mass="21853">MPTARKLWSVMGVGALSAALAAAPTTAHAQVPVLCSETALVNAINGANANGGDTLLLTPGCTYTLTSAHGSASDGPVGLPPITTPITMLGMGTNITRDPSASAFRILEVDGTANVPGTKGQLNMTGITISGGNAVAPFPGGGIADRGGAVSLTAGSVTGNTAIAGGGIYVDNGSVTLMTSSVTGNTATNSGGGIYVNSGAVNLLVSKVNGNTPDNCAPLGSVPGCTG</sequence>
<keyword evidence="10" id="KW-1185">Reference proteome</keyword>